<accession>A0AC59ZYN9</accession>
<proteinExistence type="predicted"/>
<organism evidence="1 2">
    <name type="scientific">Rangifer tarandus platyrhynchus</name>
    <name type="common">Svalbard reindeer</name>
    <dbReference type="NCBI Taxonomy" id="3082113"/>
    <lineage>
        <taxon>Eukaryota</taxon>
        <taxon>Metazoa</taxon>
        <taxon>Chordata</taxon>
        <taxon>Craniata</taxon>
        <taxon>Vertebrata</taxon>
        <taxon>Euteleostomi</taxon>
        <taxon>Mammalia</taxon>
        <taxon>Eutheria</taxon>
        <taxon>Laurasiatheria</taxon>
        <taxon>Artiodactyla</taxon>
        <taxon>Ruminantia</taxon>
        <taxon>Pecora</taxon>
        <taxon>Cervidae</taxon>
        <taxon>Odocoileinae</taxon>
        <taxon>Rangifer</taxon>
    </lineage>
</organism>
<sequence length="104" mass="11986">MYMSEFNSSKLVIKNTSGSSSHAFNLPTSHSHRQACETYKLIGKCDYLLLSRQVCCYSSPRFYFEKISNLQKNFRESKINTRIFSSRFMFLSLSVPFSLSLCGI</sequence>
<dbReference type="EMBL" id="OX596089">
    <property type="protein sequence ID" value="CAN0529261.1"/>
    <property type="molecule type" value="Genomic_DNA"/>
</dbReference>
<evidence type="ECO:0000313" key="1">
    <source>
        <dbReference type="EMBL" id="CAN0529261.1"/>
    </source>
</evidence>
<dbReference type="Proteomes" id="UP001162501">
    <property type="component" value="Chromosome 5"/>
</dbReference>
<evidence type="ECO:0000313" key="2">
    <source>
        <dbReference type="Proteomes" id="UP001162501"/>
    </source>
</evidence>
<reference evidence="1" key="1">
    <citation type="submission" date="2023-05" db="EMBL/GenBank/DDBJ databases">
        <authorList>
            <consortium name="ELIXIR-Norway"/>
        </authorList>
    </citation>
    <scope>NUCLEOTIDE SEQUENCE</scope>
</reference>
<reference evidence="1" key="2">
    <citation type="submission" date="2025-03" db="EMBL/GenBank/DDBJ databases">
        <authorList>
            <consortium name="ELIXIR-Norway"/>
            <consortium name="Elixir Norway"/>
        </authorList>
    </citation>
    <scope>NUCLEOTIDE SEQUENCE</scope>
</reference>
<protein>
    <submittedName>
        <fullName evidence="1">Uncharacterized protein</fullName>
    </submittedName>
</protein>
<name>A0AC59ZYN9_RANTA</name>
<gene>
    <name evidence="1" type="ORF">MRATA1EN22A_LOCUS24440</name>
</gene>